<feature type="repeat" description="ANK" evidence="3">
    <location>
        <begin position="181"/>
        <end position="213"/>
    </location>
</feature>
<protein>
    <submittedName>
        <fullName evidence="4">Uncharacterized protein</fullName>
    </submittedName>
</protein>
<dbReference type="Pfam" id="PF12796">
    <property type="entry name" value="Ank_2"/>
    <property type="match status" value="2"/>
</dbReference>
<dbReference type="Proteomes" id="UP001627154">
    <property type="component" value="Unassembled WGS sequence"/>
</dbReference>
<keyword evidence="2 3" id="KW-0040">ANK repeat</keyword>
<dbReference type="Gene3D" id="1.25.40.20">
    <property type="entry name" value="Ankyrin repeat-containing domain"/>
    <property type="match status" value="3"/>
</dbReference>
<keyword evidence="5" id="KW-1185">Reference proteome</keyword>
<reference evidence="4 5" key="1">
    <citation type="journal article" date="2024" name="bioRxiv">
        <title>A reference genome for Trichogramma kaykai: A tiny desert-dwelling parasitoid wasp with competing sex-ratio distorters.</title>
        <authorList>
            <person name="Culotta J."/>
            <person name="Lindsey A.R."/>
        </authorList>
    </citation>
    <scope>NUCLEOTIDE SEQUENCE [LARGE SCALE GENOMIC DNA]</scope>
    <source>
        <strain evidence="4 5">KSX58</strain>
    </source>
</reference>
<dbReference type="PANTHER" id="PTHR24198:SF165">
    <property type="entry name" value="ANKYRIN REPEAT-CONTAINING PROTEIN-RELATED"/>
    <property type="match status" value="1"/>
</dbReference>
<evidence type="ECO:0000313" key="4">
    <source>
        <dbReference type="EMBL" id="KAL3396404.1"/>
    </source>
</evidence>
<dbReference type="Pfam" id="PF00023">
    <property type="entry name" value="Ank"/>
    <property type="match status" value="1"/>
</dbReference>
<dbReference type="InterPro" id="IPR036770">
    <property type="entry name" value="Ankyrin_rpt-contain_sf"/>
</dbReference>
<accession>A0ABD2WUX5</accession>
<evidence type="ECO:0000256" key="3">
    <source>
        <dbReference type="PROSITE-ProRule" id="PRU00023"/>
    </source>
</evidence>
<evidence type="ECO:0000313" key="5">
    <source>
        <dbReference type="Proteomes" id="UP001627154"/>
    </source>
</evidence>
<keyword evidence="1" id="KW-0677">Repeat</keyword>
<evidence type="ECO:0000256" key="2">
    <source>
        <dbReference type="ARBA" id="ARBA00023043"/>
    </source>
</evidence>
<feature type="repeat" description="ANK" evidence="3">
    <location>
        <begin position="36"/>
        <end position="70"/>
    </location>
</feature>
<dbReference type="PANTHER" id="PTHR24198">
    <property type="entry name" value="ANKYRIN REPEAT AND PROTEIN KINASE DOMAIN-CONTAINING PROTEIN"/>
    <property type="match status" value="1"/>
</dbReference>
<proteinExistence type="predicted"/>
<sequence length="589" mass="67551">MLGLTHFHVACEYGFGDIVEKFLDHGQDPNCLVTLTGDSPLHVAVFRLWSNIGLAQLLLRRGADPTLINARGETPLDIICMGDCDDDVLAKMLFEIADEKHQLVKVDELLQSAVVNELFYVTKLLLRRGANPNTYDKDRMNWTVSRIFENFFDDDLMEIITVMIDEQLRAIPIDTQGRWGQRDTLLHLAVRNDKKKAAELLLRRGANPNLVNLFGSTPLHIICRTHRNGSFLELFFNIIEDIRQTVQLDARDHWGNTPLHLICKGKINNDVAKTFFKICDEKHLQVEVNAVDKLGRTPLHWAVASLLSDAVDLLLNHGADISCFVFPTEDYYGARFNPEINYFYKNKLIIASEALATLDSLENRGYELDQSSALTVMKFFAKHGLLETSPGLEERWYDEEEFATETKVIMIKPDLSLYDLVQLQPVEAAKLITRKEYSELARSVPLWDRIEQMRHQRACVLHLLEKMSRGFFRDWAIESFMELTKCRLPLEKLDVSSDGFWTNAIVKIAIWLTHDAILRQVQIMANDIVAIGVNRLNKQIDPVQIPFTYTNLSKMNNSRLFLSLQSLGHKFAVDEYHPHDVSLKMIKNE</sequence>
<dbReference type="EMBL" id="JBJJXI010000071">
    <property type="protein sequence ID" value="KAL3396404.1"/>
    <property type="molecule type" value="Genomic_DNA"/>
</dbReference>
<evidence type="ECO:0000256" key="1">
    <source>
        <dbReference type="ARBA" id="ARBA00022737"/>
    </source>
</evidence>
<feature type="repeat" description="ANK" evidence="3">
    <location>
        <begin position="294"/>
        <end position="322"/>
    </location>
</feature>
<dbReference type="PROSITE" id="PS50088">
    <property type="entry name" value="ANK_REPEAT"/>
    <property type="match status" value="3"/>
</dbReference>
<dbReference type="InterPro" id="IPR002110">
    <property type="entry name" value="Ankyrin_rpt"/>
</dbReference>
<name>A0ABD2WUX5_9HYME</name>
<dbReference type="SMART" id="SM00248">
    <property type="entry name" value="ANK"/>
    <property type="match status" value="8"/>
</dbReference>
<gene>
    <name evidence="4" type="ORF">TKK_009578</name>
</gene>
<dbReference type="AlphaFoldDB" id="A0ABD2WUX5"/>
<comment type="caution">
    <text evidence="4">The sequence shown here is derived from an EMBL/GenBank/DDBJ whole genome shotgun (WGS) entry which is preliminary data.</text>
</comment>
<dbReference type="SUPFAM" id="SSF48403">
    <property type="entry name" value="Ankyrin repeat"/>
    <property type="match status" value="1"/>
</dbReference>
<dbReference type="PROSITE" id="PS50297">
    <property type="entry name" value="ANK_REP_REGION"/>
    <property type="match status" value="3"/>
</dbReference>
<organism evidence="4 5">
    <name type="scientific">Trichogramma kaykai</name>
    <dbReference type="NCBI Taxonomy" id="54128"/>
    <lineage>
        <taxon>Eukaryota</taxon>
        <taxon>Metazoa</taxon>
        <taxon>Ecdysozoa</taxon>
        <taxon>Arthropoda</taxon>
        <taxon>Hexapoda</taxon>
        <taxon>Insecta</taxon>
        <taxon>Pterygota</taxon>
        <taxon>Neoptera</taxon>
        <taxon>Endopterygota</taxon>
        <taxon>Hymenoptera</taxon>
        <taxon>Apocrita</taxon>
        <taxon>Proctotrupomorpha</taxon>
        <taxon>Chalcidoidea</taxon>
        <taxon>Trichogrammatidae</taxon>
        <taxon>Trichogramma</taxon>
    </lineage>
</organism>